<evidence type="ECO:0000259" key="2">
    <source>
        <dbReference type="PROSITE" id="PS50181"/>
    </source>
</evidence>
<reference evidence="3 4" key="1">
    <citation type="journal article" date="2018" name="Evol. Lett.">
        <title>Horizontal gene cluster transfer increased hallucinogenic mushroom diversity.</title>
        <authorList>
            <person name="Reynolds H.T."/>
            <person name="Vijayakumar V."/>
            <person name="Gluck-Thaler E."/>
            <person name="Korotkin H.B."/>
            <person name="Matheny P.B."/>
            <person name="Slot J.C."/>
        </authorList>
    </citation>
    <scope>NUCLEOTIDE SEQUENCE [LARGE SCALE GENOMIC DNA]</scope>
    <source>
        <strain evidence="3 4">2631</strain>
    </source>
</reference>
<keyword evidence="4" id="KW-1185">Reference proteome</keyword>
<dbReference type="InterPro" id="IPR036047">
    <property type="entry name" value="F-box-like_dom_sf"/>
</dbReference>
<dbReference type="AlphaFoldDB" id="A0A409X3A5"/>
<dbReference type="CDD" id="cd09917">
    <property type="entry name" value="F-box_SF"/>
    <property type="match status" value="1"/>
</dbReference>
<dbReference type="InParanoid" id="A0A409X3A5"/>
<protein>
    <recommendedName>
        <fullName evidence="2">F-box domain-containing protein</fullName>
    </recommendedName>
</protein>
<feature type="region of interest" description="Disordered" evidence="1">
    <location>
        <begin position="424"/>
        <end position="454"/>
    </location>
</feature>
<feature type="domain" description="F-box" evidence="2">
    <location>
        <begin position="16"/>
        <end position="62"/>
    </location>
</feature>
<accession>A0A409X3A5</accession>
<dbReference type="EMBL" id="NHYD01002737">
    <property type="protein sequence ID" value="PPQ85243.1"/>
    <property type="molecule type" value="Genomic_DNA"/>
</dbReference>
<evidence type="ECO:0000313" key="4">
    <source>
        <dbReference type="Proteomes" id="UP000283269"/>
    </source>
</evidence>
<name>A0A409X3A5_PSICY</name>
<comment type="caution">
    <text evidence="3">The sequence shown here is derived from an EMBL/GenBank/DDBJ whole genome shotgun (WGS) entry which is preliminary data.</text>
</comment>
<dbReference type="PROSITE" id="PS50181">
    <property type="entry name" value="FBOX"/>
    <property type="match status" value="1"/>
</dbReference>
<dbReference type="SUPFAM" id="SSF81383">
    <property type="entry name" value="F-box domain"/>
    <property type="match status" value="1"/>
</dbReference>
<evidence type="ECO:0000313" key="3">
    <source>
        <dbReference type="EMBL" id="PPQ85243.1"/>
    </source>
</evidence>
<sequence length="615" mass="68780">MTMTMGYTDSNKIEESLMLVYLPPEILLIILTLVDPSDILSLRQTCRTLHKLTHERVVWLSKLQEQETHLPLPPEILHNREEDGHLFTYSVAAIESTVIKAQHTAEAWTRARVRTPKKLKKGSDGSTLIGLKLLLDRWLVAVYYEGVVHIYDTQPQASFTTGSRHTNPTNLDSHDAAVLRASLVLETNSYTSFSVAIDSTGHRLILALSHPRPPHKIDIYQIELLDLSGETPTLNKVFYLIRSIPLPHYKVIQALDVANRVIIISTPGIVDVLKWDEDYNTEVLGRRGAIFRVNIEDIEGLWNGVVAVRLFGSYILVHKTRSIEIHRYKNYKPNEPPGHVLKHVFSLTFREVSLSECSKSTNKISETTTYEISTFAYDVIQGLFQYTIRLTIPQPPTSELLPSFDVQLAGVYPLALGVVQPIASSRSAPQNQSPPTPMTYSPNFSPSPSFSHTHATRNLDASSFAGSRRDLDHSSATTTDYSSRGFLSTHCIGPQGKRGIWVERKRTSTVRDLQIWSRESPFSTSAADSSSGCMLSGPGDGGFPLQVVEMERRVVYTLHSYDLRGMSLISFSEMVTILRHGHRVDDIICSTFGELSGTIVLGHRSGDISIIKLEH</sequence>
<dbReference type="Proteomes" id="UP000283269">
    <property type="component" value="Unassembled WGS sequence"/>
</dbReference>
<feature type="compositionally biased region" description="Low complexity" evidence="1">
    <location>
        <begin position="441"/>
        <end position="451"/>
    </location>
</feature>
<dbReference type="Pfam" id="PF12937">
    <property type="entry name" value="F-box-like"/>
    <property type="match status" value="1"/>
</dbReference>
<gene>
    <name evidence="3" type="ORF">CVT25_010016</name>
</gene>
<dbReference type="OrthoDB" id="3211970at2759"/>
<organism evidence="3 4">
    <name type="scientific">Psilocybe cyanescens</name>
    <dbReference type="NCBI Taxonomy" id="93625"/>
    <lineage>
        <taxon>Eukaryota</taxon>
        <taxon>Fungi</taxon>
        <taxon>Dikarya</taxon>
        <taxon>Basidiomycota</taxon>
        <taxon>Agaricomycotina</taxon>
        <taxon>Agaricomycetes</taxon>
        <taxon>Agaricomycetidae</taxon>
        <taxon>Agaricales</taxon>
        <taxon>Agaricineae</taxon>
        <taxon>Strophariaceae</taxon>
        <taxon>Psilocybe</taxon>
    </lineage>
</organism>
<evidence type="ECO:0000256" key="1">
    <source>
        <dbReference type="SAM" id="MobiDB-lite"/>
    </source>
</evidence>
<dbReference type="SMART" id="SM00256">
    <property type="entry name" value="FBOX"/>
    <property type="match status" value="1"/>
</dbReference>
<proteinExistence type="predicted"/>
<dbReference type="Gene3D" id="1.20.1280.50">
    <property type="match status" value="1"/>
</dbReference>
<dbReference type="InterPro" id="IPR001810">
    <property type="entry name" value="F-box_dom"/>
</dbReference>